<keyword evidence="3" id="KW-0808">Transferase</keyword>
<dbReference type="Pfam" id="PF08241">
    <property type="entry name" value="Methyltransf_11"/>
    <property type="match status" value="1"/>
</dbReference>
<protein>
    <submittedName>
        <fullName evidence="5">Class I SAM-dependent methyltransferase</fullName>
    </submittedName>
</protein>
<dbReference type="GO" id="GO:0032259">
    <property type="term" value="P:methylation"/>
    <property type="evidence" value="ECO:0007669"/>
    <property type="project" value="UniProtKB-KW"/>
</dbReference>
<dbReference type="InterPro" id="IPR013216">
    <property type="entry name" value="Methyltransf_11"/>
</dbReference>
<dbReference type="GO" id="GO:0008757">
    <property type="term" value="F:S-adenosylmethionine-dependent methyltransferase activity"/>
    <property type="evidence" value="ECO:0007669"/>
    <property type="project" value="InterPro"/>
</dbReference>
<proteinExistence type="inferred from homology"/>
<gene>
    <name evidence="5" type="ORF">HYG85_19035</name>
</gene>
<evidence type="ECO:0000256" key="1">
    <source>
        <dbReference type="ARBA" id="ARBA00008361"/>
    </source>
</evidence>
<dbReference type="CDD" id="cd02440">
    <property type="entry name" value="AdoMet_MTases"/>
    <property type="match status" value="1"/>
</dbReference>
<dbReference type="AlphaFoldDB" id="A0A8J8MD87"/>
<dbReference type="InterPro" id="IPR029063">
    <property type="entry name" value="SAM-dependent_MTases_sf"/>
</dbReference>
<dbReference type="KEGG" id="vgu:HYG85_19035"/>
<organism evidence="5 6">
    <name type="scientific">Vallitalea guaymasensis</name>
    <dbReference type="NCBI Taxonomy" id="1185412"/>
    <lineage>
        <taxon>Bacteria</taxon>
        <taxon>Bacillati</taxon>
        <taxon>Bacillota</taxon>
        <taxon>Clostridia</taxon>
        <taxon>Lachnospirales</taxon>
        <taxon>Vallitaleaceae</taxon>
        <taxon>Vallitalea</taxon>
    </lineage>
</organism>
<dbReference type="Gene3D" id="3.40.50.150">
    <property type="entry name" value="Vaccinia Virus protein VP39"/>
    <property type="match status" value="1"/>
</dbReference>
<evidence type="ECO:0000256" key="3">
    <source>
        <dbReference type="ARBA" id="ARBA00022679"/>
    </source>
</evidence>
<accession>A0A8J8MD87</accession>
<evidence type="ECO:0000259" key="4">
    <source>
        <dbReference type="Pfam" id="PF08241"/>
    </source>
</evidence>
<keyword evidence="2 5" id="KW-0489">Methyltransferase</keyword>
<dbReference type="PANTHER" id="PTHR44942">
    <property type="entry name" value="METHYLTRANSF_11 DOMAIN-CONTAINING PROTEIN"/>
    <property type="match status" value="1"/>
</dbReference>
<evidence type="ECO:0000313" key="5">
    <source>
        <dbReference type="EMBL" id="QUH30899.1"/>
    </source>
</evidence>
<sequence>MKNVDGCLRAVDLGAGTGISTQYLCKYFKEVFAVEPDSRMLNKSNVPNNCKVYNCTSEQFEVEPDSVDVITAGNSFYWMNGEDVIKKIYRWLKGKGIFAAYRYDFPQIESQVQSIIQEELVQRWNLYRSDRLINTDYTINAIRNSQLFSEVTIITIPNVVELSAEEVVGFFRSTSYGSAYIRTLENKETYISRLTDDIKKVSNNTKIPMDFSIELIIAIK</sequence>
<dbReference type="PANTHER" id="PTHR44942:SF4">
    <property type="entry name" value="METHYLTRANSFERASE TYPE 11 DOMAIN-CONTAINING PROTEIN"/>
    <property type="match status" value="1"/>
</dbReference>
<dbReference type="Proteomes" id="UP000677305">
    <property type="component" value="Chromosome"/>
</dbReference>
<comment type="similarity">
    <text evidence="1">Belongs to the methyltransferase superfamily.</text>
</comment>
<dbReference type="SUPFAM" id="SSF53335">
    <property type="entry name" value="S-adenosyl-L-methionine-dependent methyltransferases"/>
    <property type="match status" value="1"/>
</dbReference>
<name>A0A8J8MD87_9FIRM</name>
<evidence type="ECO:0000256" key="2">
    <source>
        <dbReference type="ARBA" id="ARBA00022603"/>
    </source>
</evidence>
<dbReference type="InterPro" id="IPR051052">
    <property type="entry name" value="Diverse_substrate_MTase"/>
</dbReference>
<dbReference type="EMBL" id="CP058561">
    <property type="protein sequence ID" value="QUH30899.1"/>
    <property type="molecule type" value="Genomic_DNA"/>
</dbReference>
<dbReference type="RefSeq" id="WP_212691010.1">
    <property type="nucleotide sequence ID" value="NZ_CP058561.1"/>
</dbReference>
<reference evidence="5 6" key="1">
    <citation type="submission" date="2020-07" db="EMBL/GenBank/DDBJ databases">
        <title>Vallitalea guaymasensis genome.</title>
        <authorList>
            <person name="Postec A."/>
        </authorList>
    </citation>
    <scope>NUCLEOTIDE SEQUENCE [LARGE SCALE GENOMIC DNA]</scope>
    <source>
        <strain evidence="5 6">Ra1766G1</strain>
    </source>
</reference>
<feature type="domain" description="Methyltransferase type 11" evidence="4">
    <location>
        <begin position="11"/>
        <end position="99"/>
    </location>
</feature>
<evidence type="ECO:0000313" key="6">
    <source>
        <dbReference type="Proteomes" id="UP000677305"/>
    </source>
</evidence>
<keyword evidence="6" id="KW-1185">Reference proteome</keyword>